<dbReference type="RefSeq" id="WP_092913207.1">
    <property type="nucleotide sequence ID" value="NZ_FOXB01000030.1"/>
</dbReference>
<evidence type="ECO:0000313" key="1">
    <source>
        <dbReference type="EMBL" id="SFP64600.1"/>
    </source>
</evidence>
<dbReference type="AlphaFoldDB" id="A0A1I5S1K3"/>
<accession>A0A1I5S1K3</accession>
<proteinExistence type="predicted"/>
<dbReference type="SUPFAM" id="SSF54285">
    <property type="entry name" value="MoaD/ThiS"/>
    <property type="match status" value="1"/>
</dbReference>
<dbReference type="EMBL" id="FOXB01000030">
    <property type="protein sequence ID" value="SFP64600.1"/>
    <property type="molecule type" value="Genomic_DNA"/>
</dbReference>
<dbReference type="InterPro" id="IPR012675">
    <property type="entry name" value="Beta-grasp_dom_sf"/>
</dbReference>
<sequence>MVKVEFLGPIGKEPIEIDAKSLTEVAEILKKDPEIKEWLKQSAVAVNDTMVNTLDIKLKDGDRVSLLPPVCGG</sequence>
<dbReference type="OrthoDB" id="5339935at2"/>
<organism evidence="1 2">
    <name type="scientific">Hydrogenimonas thermophila</name>
    <dbReference type="NCBI Taxonomy" id="223786"/>
    <lineage>
        <taxon>Bacteria</taxon>
        <taxon>Pseudomonadati</taxon>
        <taxon>Campylobacterota</taxon>
        <taxon>Epsilonproteobacteria</taxon>
        <taxon>Campylobacterales</taxon>
        <taxon>Hydrogenimonadaceae</taxon>
        <taxon>Hydrogenimonas</taxon>
    </lineage>
</organism>
<dbReference type="InterPro" id="IPR016155">
    <property type="entry name" value="Mopterin_synth/thiamin_S_b"/>
</dbReference>
<protein>
    <submittedName>
        <fullName evidence="1">Molybdopterin synthase sulfur carrier subunit</fullName>
    </submittedName>
</protein>
<dbReference type="Pfam" id="PF02597">
    <property type="entry name" value="ThiS"/>
    <property type="match status" value="1"/>
</dbReference>
<dbReference type="InterPro" id="IPR003749">
    <property type="entry name" value="ThiS/MoaD-like"/>
</dbReference>
<dbReference type="Proteomes" id="UP000199227">
    <property type="component" value="Unassembled WGS sequence"/>
</dbReference>
<dbReference type="CDD" id="cd00754">
    <property type="entry name" value="Ubl_MoaD"/>
    <property type="match status" value="1"/>
</dbReference>
<name>A0A1I5S1K3_9BACT</name>
<dbReference type="Gene3D" id="3.10.20.30">
    <property type="match status" value="1"/>
</dbReference>
<keyword evidence="2" id="KW-1185">Reference proteome</keyword>
<dbReference type="STRING" id="223786.SAMN05216234_13013"/>
<gene>
    <name evidence="1" type="ORF">SAMN05216234_13013</name>
</gene>
<evidence type="ECO:0000313" key="2">
    <source>
        <dbReference type="Proteomes" id="UP000199227"/>
    </source>
</evidence>
<reference evidence="1 2" key="1">
    <citation type="submission" date="2016-10" db="EMBL/GenBank/DDBJ databases">
        <authorList>
            <person name="de Groot N.N."/>
        </authorList>
    </citation>
    <scope>NUCLEOTIDE SEQUENCE [LARGE SCALE GENOMIC DNA]</scope>
    <source>
        <strain evidence="1 2">EP1-55-1</strain>
    </source>
</reference>